<organism evidence="10 11">
    <name type="scientific">Dysgonomonas mossii</name>
    <dbReference type="NCBI Taxonomy" id="163665"/>
    <lineage>
        <taxon>Bacteria</taxon>
        <taxon>Pseudomonadati</taxon>
        <taxon>Bacteroidota</taxon>
        <taxon>Bacteroidia</taxon>
        <taxon>Bacteroidales</taxon>
        <taxon>Dysgonomonadaceae</taxon>
        <taxon>Dysgonomonas</taxon>
    </lineage>
</organism>
<dbReference type="InterPro" id="IPR050250">
    <property type="entry name" value="Macrolide_Exporter_MacB"/>
</dbReference>
<dbReference type="AlphaFoldDB" id="A0A4Y9IKR0"/>
<dbReference type="InterPro" id="IPR025857">
    <property type="entry name" value="MacB_PCD"/>
</dbReference>
<evidence type="ECO:0000256" key="4">
    <source>
        <dbReference type="ARBA" id="ARBA00022989"/>
    </source>
</evidence>
<proteinExistence type="inferred from homology"/>
<evidence type="ECO:0000256" key="3">
    <source>
        <dbReference type="ARBA" id="ARBA00022692"/>
    </source>
</evidence>
<evidence type="ECO:0000256" key="5">
    <source>
        <dbReference type="ARBA" id="ARBA00023136"/>
    </source>
</evidence>
<evidence type="ECO:0000256" key="1">
    <source>
        <dbReference type="ARBA" id="ARBA00004651"/>
    </source>
</evidence>
<dbReference type="OrthoDB" id="9770036at2"/>
<feature type="transmembrane region" description="Helical" evidence="7">
    <location>
        <begin position="21"/>
        <end position="42"/>
    </location>
</feature>
<evidence type="ECO:0000256" key="6">
    <source>
        <dbReference type="ARBA" id="ARBA00038076"/>
    </source>
</evidence>
<keyword evidence="2" id="KW-1003">Cell membrane</keyword>
<feature type="transmembrane region" description="Helical" evidence="7">
    <location>
        <begin position="328"/>
        <end position="354"/>
    </location>
</feature>
<dbReference type="InterPro" id="IPR003838">
    <property type="entry name" value="ABC3_permease_C"/>
</dbReference>
<sequence>MFDFDSIREIFSTIGKNKLRTFLTSFAVAWGIFMLIILLAAGNGLKNGVTSNFSRRAQNSVTLWPGWTSMAYKGLPTNRQIKFDQKDYDLIRNKIPEVEYVSVRLSQRVTLSYEKEYGSWDIDGVSQDASIINNLKVANGNGRFLNKMDVDNRRKVIVLSPDMKKVLFKDKDPIDQYVIADNNIAYQVIGVYDNEDIYDNNPPGYIPFTTAQMLYNKGYGFRRIDFTVVGLPTKEANEKFVERLRQRMGTLHNFDAADRSALYVRNTAEDMLEAQSIFFIITAFIIVIGIASLLAGIVGVGNIMLITVKERTKEIGIRKAIGATPFSVLKLIIFESILITTVAGYIGIVIGVGITEGISTIMANAPSDGPSIFKDPTVDLSTVIWATVVLIVAGTIAGLIPALKATKVSPIEAMRAE</sequence>
<keyword evidence="3 7" id="KW-0812">Transmembrane</keyword>
<dbReference type="PANTHER" id="PTHR30572:SF4">
    <property type="entry name" value="ABC TRANSPORTER PERMEASE YTRF"/>
    <property type="match status" value="1"/>
</dbReference>
<accession>A0A4Y9IKR0</accession>
<evidence type="ECO:0000256" key="7">
    <source>
        <dbReference type="SAM" id="Phobius"/>
    </source>
</evidence>
<dbReference type="GO" id="GO:0022857">
    <property type="term" value="F:transmembrane transporter activity"/>
    <property type="evidence" value="ECO:0007669"/>
    <property type="project" value="TreeGrafter"/>
</dbReference>
<evidence type="ECO:0000313" key="11">
    <source>
        <dbReference type="Proteomes" id="UP000298285"/>
    </source>
</evidence>
<feature type="domain" description="MacB-like periplasmic core" evidence="9">
    <location>
        <begin position="21"/>
        <end position="246"/>
    </location>
</feature>
<comment type="similarity">
    <text evidence="6">Belongs to the ABC-4 integral membrane protein family.</text>
</comment>
<comment type="caution">
    <text evidence="10">The sequence shown here is derived from an EMBL/GenBank/DDBJ whole genome shotgun (WGS) entry which is preliminary data.</text>
</comment>
<evidence type="ECO:0000256" key="2">
    <source>
        <dbReference type="ARBA" id="ARBA00022475"/>
    </source>
</evidence>
<dbReference type="EMBL" id="SPPK01000004">
    <property type="protein sequence ID" value="TFU88931.1"/>
    <property type="molecule type" value="Genomic_DNA"/>
</dbReference>
<reference evidence="10 11" key="1">
    <citation type="submission" date="2019-03" db="EMBL/GenBank/DDBJ databases">
        <title>Diversity of the mouse oral microbiome.</title>
        <authorList>
            <person name="Joseph S."/>
            <person name="Aduse-Opoku J."/>
            <person name="Curtis M."/>
            <person name="Wade W."/>
            <person name="Hashim A."/>
        </authorList>
    </citation>
    <scope>NUCLEOTIDE SEQUENCE [LARGE SCALE GENOMIC DNA]</scope>
    <source>
        <strain evidence="10 11">P11</strain>
    </source>
</reference>
<dbReference type="Proteomes" id="UP000298285">
    <property type="component" value="Unassembled WGS sequence"/>
</dbReference>
<evidence type="ECO:0000313" key="10">
    <source>
        <dbReference type="EMBL" id="TFU88931.1"/>
    </source>
</evidence>
<gene>
    <name evidence="10" type="ORF">E4T88_13780</name>
</gene>
<feature type="domain" description="ABC3 transporter permease C-terminal" evidence="8">
    <location>
        <begin position="286"/>
        <end position="410"/>
    </location>
</feature>
<keyword evidence="5 7" id="KW-0472">Membrane</keyword>
<keyword evidence="4 7" id="KW-1133">Transmembrane helix</keyword>
<dbReference type="PANTHER" id="PTHR30572">
    <property type="entry name" value="MEMBRANE COMPONENT OF TRANSPORTER-RELATED"/>
    <property type="match status" value="1"/>
</dbReference>
<dbReference type="RefSeq" id="WP_135106391.1">
    <property type="nucleotide sequence ID" value="NZ_JADGKW010000004.1"/>
</dbReference>
<feature type="transmembrane region" description="Helical" evidence="7">
    <location>
        <begin position="277"/>
        <end position="307"/>
    </location>
</feature>
<name>A0A4Y9IKR0_9BACT</name>
<feature type="transmembrane region" description="Helical" evidence="7">
    <location>
        <begin position="383"/>
        <end position="403"/>
    </location>
</feature>
<protein>
    <submittedName>
        <fullName evidence="10">ABC transporter permease</fullName>
    </submittedName>
</protein>
<dbReference type="GO" id="GO:0005886">
    <property type="term" value="C:plasma membrane"/>
    <property type="evidence" value="ECO:0007669"/>
    <property type="project" value="UniProtKB-SubCell"/>
</dbReference>
<dbReference type="Pfam" id="PF02687">
    <property type="entry name" value="FtsX"/>
    <property type="match status" value="1"/>
</dbReference>
<dbReference type="Pfam" id="PF12704">
    <property type="entry name" value="MacB_PCD"/>
    <property type="match status" value="1"/>
</dbReference>
<evidence type="ECO:0000259" key="8">
    <source>
        <dbReference type="Pfam" id="PF02687"/>
    </source>
</evidence>
<comment type="subcellular location">
    <subcellularLocation>
        <location evidence="1">Cell membrane</location>
        <topology evidence="1">Multi-pass membrane protein</topology>
    </subcellularLocation>
</comment>
<evidence type="ECO:0000259" key="9">
    <source>
        <dbReference type="Pfam" id="PF12704"/>
    </source>
</evidence>